<protein>
    <recommendedName>
        <fullName evidence="5">Tat pathway signal sequence</fullName>
    </recommendedName>
</protein>
<proteinExistence type="inferred from homology"/>
<keyword evidence="2" id="KW-0472">Membrane</keyword>
<dbReference type="PANTHER" id="PTHR33365:SF7">
    <property type="entry name" value="TAT PATHWAY SIGNAL SEQUENCE"/>
    <property type="match status" value="1"/>
</dbReference>
<keyword evidence="4" id="KW-1185">Reference proteome</keyword>
<keyword evidence="2" id="KW-1133">Transmembrane helix</keyword>
<sequence>MPNTGLSEPLIEKDEAEAKQKRPTRNLVKILSILQFISICVLPVLYTLGYKHGSRQLPKVPTHAVSKDGFQLQLQHLDDAFEVKSLENMKFKGLPRPELNDAWNGLLEHMNIRVHPDEARQSSNFSSIQLNDGTGDFQGMPAVFHGLHCLKTIREYVFPEAYPDTWEQFKPPFPGGISRHMDHCIENLRQAIMCQGDLALYTYEWLPEQDEPNIIAGMQHVCVDFNKVMDWARKRSFSIYDGLLQNPYRDAPWDPHTLKHGH</sequence>
<dbReference type="AlphaFoldDB" id="A0AAE8MT87"/>
<evidence type="ECO:0000256" key="1">
    <source>
        <dbReference type="ARBA" id="ARBA00035112"/>
    </source>
</evidence>
<feature type="transmembrane region" description="Helical" evidence="2">
    <location>
        <begin position="30"/>
        <end position="49"/>
    </location>
</feature>
<evidence type="ECO:0000313" key="3">
    <source>
        <dbReference type="EMBL" id="SPN99265.1"/>
    </source>
</evidence>
<comment type="caution">
    <text evidence="3">The sequence shown here is derived from an EMBL/GenBank/DDBJ whole genome shotgun (WGS) entry which is preliminary data.</text>
</comment>
<dbReference type="EMBL" id="ONZQ02000002">
    <property type="protein sequence ID" value="SPN99265.1"/>
    <property type="molecule type" value="Genomic_DNA"/>
</dbReference>
<dbReference type="InterPro" id="IPR021765">
    <property type="entry name" value="UstYa-like"/>
</dbReference>
<dbReference type="GO" id="GO:0043386">
    <property type="term" value="P:mycotoxin biosynthetic process"/>
    <property type="evidence" value="ECO:0007669"/>
    <property type="project" value="InterPro"/>
</dbReference>
<evidence type="ECO:0000256" key="2">
    <source>
        <dbReference type="SAM" id="Phobius"/>
    </source>
</evidence>
<accession>A0AAE8MT87</accession>
<dbReference type="PANTHER" id="PTHR33365">
    <property type="entry name" value="YALI0B05434P"/>
    <property type="match status" value="1"/>
</dbReference>
<gene>
    <name evidence="3" type="ORF">DNG_02302</name>
</gene>
<name>A0AAE8MT87_9PEZI</name>
<comment type="similarity">
    <text evidence="1">Belongs to the ustYa family.</text>
</comment>
<dbReference type="Proteomes" id="UP001187682">
    <property type="component" value="Unassembled WGS sequence"/>
</dbReference>
<evidence type="ECO:0000313" key="4">
    <source>
        <dbReference type="Proteomes" id="UP001187682"/>
    </source>
</evidence>
<evidence type="ECO:0008006" key="5">
    <source>
        <dbReference type="Google" id="ProtNLM"/>
    </source>
</evidence>
<reference evidence="3" key="1">
    <citation type="submission" date="2018-03" db="EMBL/GenBank/DDBJ databases">
        <authorList>
            <person name="Guldener U."/>
        </authorList>
    </citation>
    <scope>NUCLEOTIDE SEQUENCE</scope>
</reference>
<dbReference type="Pfam" id="PF11807">
    <property type="entry name" value="UstYa"/>
    <property type="match status" value="1"/>
</dbReference>
<keyword evidence="2" id="KW-0812">Transmembrane</keyword>
<organism evidence="3 4">
    <name type="scientific">Cephalotrichum gorgonifer</name>
    <dbReference type="NCBI Taxonomy" id="2041049"/>
    <lineage>
        <taxon>Eukaryota</taxon>
        <taxon>Fungi</taxon>
        <taxon>Dikarya</taxon>
        <taxon>Ascomycota</taxon>
        <taxon>Pezizomycotina</taxon>
        <taxon>Sordariomycetes</taxon>
        <taxon>Hypocreomycetidae</taxon>
        <taxon>Microascales</taxon>
        <taxon>Microascaceae</taxon>
        <taxon>Cephalotrichum</taxon>
    </lineage>
</organism>